<gene>
    <name evidence="1" type="ORF">T01_15138</name>
</gene>
<evidence type="ECO:0000313" key="1">
    <source>
        <dbReference type="EMBL" id="KRY26313.1"/>
    </source>
</evidence>
<protein>
    <submittedName>
        <fullName evidence="1">Uncharacterized protein</fullName>
    </submittedName>
</protein>
<name>A0A0V1AP55_TRISP</name>
<organism evidence="1 2">
    <name type="scientific">Trichinella spiralis</name>
    <name type="common">Trichina worm</name>
    <dbReference type="NCBI Taxonomy" id="6334"/>
    <lineage>
        <taxon>Eukaryota</taxon>
        <taxon>Metazoa</taxon>
        <taxon>Ecdysozoa</taxon>
        <taxon>Nematoda</taxon>
        <taxon>Enoplea</taxon>
        <taxon>Dorylaimia</taxon>
        <taxon>Trichinellida</taxon>
        <taxon>Trichinellidae</taxon>
        <taxon>Trichinella</taxon>
    </lineage>
</organism>
<comment type="caution">
    <text evidence="1">The sequence shown here is derived from an EMBL/GenBank/DDBJ whole genome shotgun (WGS) entry which is preliminary data.</text>
</comment>
<sequence>MTNGCMSSHWCGFPSNMMDSMSRSVHMNLSACPFPCGWYAENRVFLMQNKRHISITTDASNERP</sequence>
<reference evidence="1 2" key="1">
    <citation type="submission" date="2015-01" db="EMBL/GenBank/DDBJ databases">
        <title>Evolution of Trichinella species and genotypes.</title>
        <authorList>
            <person name="Korhonen P.K."/>
            <person name="Edoardo P."/>
            <person name="Giuseppe L.R."/>
            <person name="Gasser R.B."/>
        </authorList>
    </citation>
    <scope>NUCLEOTIDE SEQUENCE [LARGE SCALE GENOMIC DNA]</scope>
    <source>
        <strain evidence="1">ISS3</strain>
    </source>
</reference>
<dbReference type="Proteomes" id="UP000054776">
    <property type="component" value="Unassembled WGS sequence"/>
</dbReference>
<accession>A0A0V1AP55</accession>
<dbReference type="InParanoid" id="A0A0V1AP55"/>
<keyword evidence="2" id="KW-1185">Reference proteome</keyword>
<proteinExistence type="predicted"/>
<dbReference type="EMBL" id="JYDH01000479">
    <property type="protein sequence ID" value="KRY26313.1"/>
    <property type="molecule type" value="Genomic_DNA"/>
</dbReference>
<evidence type="ECO:0000313" key="2">
    <source>
        <dbReference type="Proteomes" id="UP000054776"/>
    </source>
</evidence>
<dbReference type="OrthoDB" id="5922119at2759"/>
<dbReference type="AlphaFoldDB" id="A0A0V1AP55"/>